<name>A0A8H3YI25_9TREE</name>
<dbReference type="OrthoDB" id="1792at2759"/>
<evidence type="ECO:0000313" key="5">
    <source>
        <dbReference type="EMBL" id="GHJ88151.1"/>
    </source>
</evidence>
<comment type="similarity">
    <text evidence="1 2">Belongs to the VPS16 family.</text>
</comment>
<comment type="caution">
    <text evidence="5">The sequence shown here is derived from an EMBL/GenBank/DDBJ whole genome shotgun (WGS) entry which is preliminary data.</text>
</comment>
<keyword evidence="2" id="KW-0813">Transport</keyword>
<dbReference type="GO" id="GO:0016197">
    <property type="term" value="P:endosomal transport"/>
    <property type="evidence" value="ECO:0007669"/>
    <property type="project" value="TreeGrafter"/>
</dbReference>
<dbReference type="Pfam" id="PF04840">
    <property type="entry name" value="Vps16_C"/>
    <property type="match status" value="1"/>
</dbReference>
<reference evidence="5" key="1">
    <citation type="submission" date="2020-07" db="EMBL/GenBank/DDBJ databases">
        <title>Draft Genome Sequence of a Deep-Sea Yeast, Naganishia (Cryptococcus) liquefaciens strain N6.</title>
        <authorList>
            <person name="Han Y.W."/>
            <person name="Kajitani R."/>
            <person name="Morimoto H."/>
            <person name="Parhat M."/>
            <person name="Tsubouchi H."/>
            <person name="Bakenova O."/>
            <person name="Ogata M."/>
            <person name="Argunhan B."/>
            <person name="Aoki R."/>
            <person name="Kajiwara S."/>
            <person name="Itoh T."/>
            <person name="Iwasaki H."/>
        </authorList>
    </citation>
    <scope>NUCLEOTIDE SEQUENCE</scope>
    <source>
        <strain evidence="5">N6</strain>
    </source>
</reference>
<gene>
    <name evidence="5" type="ORF">NliqN6_4553</name>
</gene>
<dbReference type="EMBL" id="BLZA01000028">
    <property type="protein sequence ID" value="GHJ88151.1"/>
    <property type="molecule type" value="Genomic_DNA"/>
</dbReference>
<dbReference type="InterPro" id="IPR038132">
    <property type="entry name" value="Vps16_C_sf"/>
</dbReference>
<evidence type="ECO:0000259" key="4">
    <source>
        <dbReference type="Pfam" id="PF04841"/>
    </source>
</evidence>
<sequence length="868" mass="96246">MVSATHPTHTWDVIQDVFYRKEQVYELAWHVPGLEDYRVAAARSGGPIALLRDETKMLVLGRHSAGKPKIGIYSSSGIHLASLTWDLSVPVMMGWTAEEQLIVMADDGTYRIYDLSSASAGVNTSHPDSVKHAGEYHQYSLGGEIADVGVIEGQVHDDGFVVLTGSLAFVHVKGFTGGRPMTLAASGMNAPPHAWTVISPERSLSRHVEVLASVGDTILSIDDLYCIDQHLAKGPFQHIRPSPGGRFLALTTAASTLWVVSADFSRSMADTDLRALEGNHDASMPTHVEWVGDQAVGLAWDDGRVFILGPGGEGLDYLYSPSPILVGEMDGLRIISTETCEFVEKVPEASLSVFAPGSRHQAASLVEALDSFEQGLPRAHEIIRRIKADLAGAVDTCIEAAGLEPDPIWQKKLLRAAMLGRSFLDLYNPTDLVRMAQSLKVLNAIRYYEVGIPLTYQQYLATSPDRLISRLLTRNLHLLALKISTFLQLRPEPVLKHWACAKIAAASANPGGGKEDDELKRIIVKKFETEGGKGAGGYADIARRAWQLGRNKLATKLLDHERRPDEQVPLLLSMKEDRLALIKAVDSGDPDLVFHVLQHLRGTKAPGDFFSMVDDGSAKLAPAVKLLQVYGKEGDRALLRDFYYQDDRWLDGALLSIEEAGETDIPQDRVALWQDAVKNLSQDKERSFEHKMAEDSLRLLTLQEQMERELENKYSFVGLNVNETMSYLLQIGLGKRAEKIRSDWKVPDKRWWYVKMKALTSNRDWEGLEAFAKSKKSPIGYEPFVNHLLSVNEPARAAVFVNRCDVKQRVDLYIKCNEWVKAANECKERGDRARLEHLKANAPTTLIQREIDDVIKSTPVKSGGGFFG</sequence>
<dbReference type="Gene3D" id="1.10.150.780">
    <property type="entry name" value="Vps16, C-terminal region"/>
    <property type="match status" value="1"/>
</dbReference>
<organism evidence="5 6">
    <name type="scientific">Naganishia liquefaciens</name>
    <dbReference type="NCBI Taxonomy" id="104408"/>
    <lineage>
        <taxon>Eukaryota</taxon>
        <taxon>Fungi</taxon>
        <taxon>Dikarya</taxon>
        <taxon>Basidiomycota</taxon>
        <taxon>Agaricomycotina</taxon>
        <taxon>Tremellomycetes</taxon>
        <taxon>Filobasidiales</taxon>
        <taxon>Filobasidiaceae</taxon>
        <taxon>Naganishia</taxon>
    </lineage>
</organism>
<dbReference type="PANTHER" id="PTHR12811:SF0">
    <property type="entry name" value="VACUOLAR PROTEIN SORTING-ASSOCIATED PROTEIN 16 HOMOLOG"/>
    <property type="match status" value="1"/>
</dbReference>
<dbReference type="Proteomes" id="UP000620104">
    <property type="component" value="Unassembled WGS sequence"/>
</dbReference>
<feature type="domain" description="Vps16 C-terminal" evidence="3">
    <location>
        <begin position="538"/>
        <end position="845"/>
    </location>
</feature>
<feature type="domain" description="Vps16 N-terminal" evidence="4">
    <location>
        <begin position="7"/>
        <end position="434"/>
    </location>
</feature>
<dbReference type="Pfam" id="PF04841">
    <property type="entry name" value="Vps16_N"/>
    <property type="match status" value="1"/>
</dbReference>
<dbReference type="InterPro" id="IPR016534">
    <property type="entry name" value="VPS16"/>
</dbReference>
<evidence type="ECO:0000259" key="3">
    <source>
        <dbReference type="Pfam" id="PF04840"/>
    </source>
</evidence>
<dbReference type="GO" id="GO:0005768">
    <property type="term" value="C:endosome"/>
    <property type="evidence" value="ECO:0007669"/>
    <property type="project" value="TreeGrafter"/>
</dbReference>
<dbReference type="InterPro" id="IPR006926">
    <property type="entry name" value="Vps16_N"/>
</dbReference>
<evidence type="ECO:0000313" key="6">
    <source>
        <dbReference type="Proteomes" id="UP000620104"/>
    </source>
</evidence>
<dbReference type="PANTHER" id="PTHR12811">
    <property type="entry name" value="VACUOLAR PROTEIN SORTING VPS16"/>
    <property type="match status" value="1"/>
</dbReference>
<accession>A0A8H3YI25</accession>
<comment type="function">
    <text evidence="2">Essential for vacuolar protein sorting. Required for vacuole biogenesis, stability and to maintain vacuole morphology.</text>
</comment>
<dbReference type="GO" id="GO:0003779">
    <property type="term" value="F:actin binding"/>
    <property type="evidence" value="ECO:0007669"/>
    <property type="project" value="TreeGrafter"/>
</dbReference>
<dbReference type="GO" id="GO:0042144">
    <property type="term" value="P:vacuole fusion, non-autophagic"/>
    <property type="evidence" value="ECO:0007669"/>
    <property type="project" value="TreeGrafter"/>
</dbReference>
<evidence type="ECO:0000256" key="1">
    <source>
        <dbReference type="ARBA" id="ARBA00009250"/>
    </source>
</evidence>
<dbReference type="SUPFAM" id="SSF69322">
    <property type="entry name" value="Tricorn protease domain 2"/>
    <property type="match status" value="1"/>
</dbReference>
<dbReference type="GO" id="GO:0006886">
    <property type="term" value="P:intracellular protein transport"/>
    <property type="evidence" value="ECO:0007669"/>
    <property type="project" value="InterPro"/>
</dbReference>
<keyword evidence="2" id="KW-0653">Protein transport</keyword>
<proteinExistence type="inferred from homology"/>
<dbReference type="GO" id="GO:0030897">
    <property type="term" value="C:HOPS complex"/>
    <property type="evidence" value="ECO:0007669"/>
    <property type="project" value="TreeGrafter"/>
</dbReference>
<evidence type="ECO:0000256" key="2">
    <source>
        <dbReference type="PIRNR" id="PIRNR007949"/>
    </source>
</evidence>
<dbReference type="InterPro" id="IPR006925">
    <property type="entry name" value="Vps16_C"/>
</dbReference>
<keyword evidence="6" id="KW-1185">Reference proteome</keyword>
<protein>
    <recommendedName>
        <fullName evidence="2">Probable vacuolar protein sorting-associated protein 16 homolog</fullName>
    </recommendedName>
</protein>
<dbReference type="PIRSF" id="PIRSF007949">
    <property type="entry name" value="VPS16"/>
    <property type="match status" value="1"/>
</dbReference>
<dbReference type="AlphaFoldDB" id="A0A8H3YI25"/>